<dbReference type="EMBL" id="QWKH01000025">
    <property type="protein sequence ID" value="NBI34392.1"/>
    <property type="molecule type" value="Genomic_DNA"/>
</dbReference>
<proteinExistence type="inferred from homology"/>
<dbReference type="GO" id="GO:0006307">
    <property type="term" value="P:DNA alkylation repair"/>
    <property type="evidence" value="ECO:0007669"/>
    <property type="project" value="TreeGrafter"/>
</dbReference>
<evidence type="ECO:0000256" key="5">
    <source>
        <dbReference type="ARBA" id="ARBA00023204"/>
    </source>
</evidence>
<dbReference type="GO" id="GO:0006285">
    <property type="term" value="P:base-excision repair, AP site formation"/>
    <property type="evidence" value="ECO:0007669"/>
    <property type="project" value="TreeGrafter"/>
</dbReference>
<dbReference type="GO" id="GO:0043916">
    <property type="term" value="F:DNA-7-methylguanine glycosylase activity"/>
    <property type="evidence" value="ECO:0007669"/>
    <property type="project" value="TreeGrafter"/>
</dbReference>
<dbReference type="GO" id="GO:0032131">
    <property type="term" value="F:alkylated DNA binding"/>
    <property type="evidence" value="ECO:0007669"/>
    <property type="project" value="TreeGrafter"/>
</dbReference>
<dbReference type="SUPFAM" id="SSF48150">
    <property type="entry name" value="DNA-glycosylase"/>
    <property type="match status" value="1"/>
</dbReference>
<dbReference type="InterPro" id="IPR051912">
    <property type="entry name" value="Alkylbase_DNA_Glycosylase/TA"/>
</dbReference>
<comment type="similarity">
    <text evidence="2">Belongs to the alkylbase DNA glycosidase AlkA family.</text>
</comment>
<dbReference type="AlphaFoldDB" id="A0A7C9NUL6"/>
<dbReference type="InterPro" id="IPR003265">
    <property type="entry name" value="HhH-GPD_domain"/>
</dbReference>
<keyword evidence="4" id="KW-0227">DNA damage</keyword>
<evidence type="ECO:0000313" key="7">
    <source>
        <dbReference type="EMBL" id="NBI34392.1"/>
    </source>
</evidence>
<comment type="caution">
    <text evidence="7">The sequence shown here is derived from an EMBL/GenBank/DDBJ whole genome shotgun (WGS) entry which is preliminary data.</text>
</comment>
<comment type="catalytic activity">
    <reaction evidence="1">
        <text>Hydrolysis of alkylated DNA, releasing 3-methyladenine, 3-methylguanine, 7-methylguanine and 7-methyladenine.</text>
        <dbReference type="EC" id="3.2.2.21"/>
    </reaction>
</comment>
<dbReference type="Gene3D" id="1.10.340.30">
    <property type="entry name" value="Hypothetical protein, domain 2"/>
    <property type="match status" value="1"/>
</dbReference>
<dbReference type="SMART" id="SM00478">
    <property type="entry name" value="ENDO3c"/>
    <property type="match status" value="1"/>
</dbReference>
<gene>
    <name evidence="7" type="ORF">D1639_04970</name>
</gene>
<feature type="domain" description="HhH-GPD" evidence="6">
    <location>
        <begin position="52"/>
        <end position="206"/>
    </location>
</feature>
<dbReference type="PANTHER" id="PTHR43003:SF5">
    <property type="entry name" value="DNA-3-METHYLADENINE GLYCOSYLASE"/>
    <property type="match status" value="1"/>
</dbReference>
<organism evidence="7">
    <name type="scientific">Muribaculaceae bacterium Z82</name>
    <dbReference type="NCBI Taxonomy" id="2304548"/>
    <lineage>
        <taxon>Bacteria</taxon>
        <taxon>Pseudomonadati</taxon>
        <taxon>Bacteroidota</taxon>
        <taxon>Bacteroidia</taxon>
        <taxon>Bacteroidales</taxon>
        <taxon>Muribaculaceae</taxon>
    </lineage>
</organism>
<sequence length="219" mass="24603">MTRYFEYGEEELAHLRAADSKLAAAIDVIEAQGHIRRAMDEDLFQSVVRSIVGQQISTAAQETVWRRMVERFGAVTPETLCAASKEDVQGCGLTFRKTFYIKDFAASVRGGCFDLDEVAAMDDEAAIDALCSIKGIGRWTAEMILLFCLGRPDILSFGDLAIQRGMRMVYRHRAITPQLFAKYRRRLRPYGSTASLFFWEVSHGAVQGLTDPAPKKRRP</sequence>
<protein>
    <recommendedName>
        <fullName evidence="3">DNA-3-methyladenine glycosylase II</fullName>
        <ecNumber evidence="3">3.2.2.21</ecNumber>
    </recommendedName>
</protein>
<keyword evidence="5" id="KW-0234">DNA repair</keyword>
<reference evidence="7" key="1">
    <citation type="submission" date="2018-08" db="EMBL/GenBank/DDBJ databases">
        <title>Murine metabolic-syndrome-specific gut microbial biobank.</title>
        <authorList>
            <person name="Liu C."/>
        </authorList>
    </citation>
    <scope>NUCLEOTIDE SEQUENCE [LARGE SCALE GENOMIC DNA]</scope>
    <source>
        <strain evidence="7">Z82</strain>
    </source>
</reference>
<evidence type="ECO:0000256" key="1">
    <source>
        <dbReference type="ARBA" id="ARBA00000086"/>
    </source>
</evidence>
<evidence type="ECO:0000256" key="2">
    <source>
        <dbReference type="ARBA" id="ARBA00010817"/>
    </source>
</evidence>
<dbReference type="Gene3D" id="1.10.1670.40">
    <property type="match status" value="1"/>
</dbReference>
<dbReference type="EC" id="3.2.2.21" evidence="3"/>
<evidence type="ECO:0000256" key="4">
    <source>
        <dbReference type="ARBA" id="ARBA00022763"/>
    </source>
</evidence>
<dbReference type="GO" id="GO:0008725">
    <property type="term" value="F:DNA-3-methyladenine glycosylase activity"/>
    <property type="evidence" value="ECO:0007669"/>
    <property type="project" value="TreeGrafter"/>
</dbReference>
<dbReference type="CDD" id="cd00056">
    <property type="entry name" value="ENDO3c"/>
    <property type="match status" value="1"/>
</dbReference>
<dbReference type="Pfam" id="PF00730">
    <property type="entry name" value="HhH-GPD"/>
    <property type="match status" value="1"/>
</dbReference>
<dbReference type="PANTHER" id="PTHR43003">
    <property type="entry name" value="DNA-3-METHYLADENINE GLYCOSYLASE"/>
    <property type="match status" value="1"/>
</dbReference>
<dbReference type="InterPro" id="IPR011257">
    <property type="entry name" value="DNA_glycosylase"/>
</dbReference>
<dbReference type="GO" id="GO:0032993">
    <property type="term" value="C:protein-DNA complex"/>
    <property type="evidence" value="ECO:0007669"/>
    <property type="project" value="TreeGrafter"/>
</dbReference>
<dbReference type="GO" id="GO:0005737">
    <property type="term" value="C:cytoplasm"/>
    <property type="evidence" value="ECO:0007669"/>
    <property type="project" value="TreeGrafter"/>
</dbReference>
<evidence type="ECO:0000259" key="6">
    <source>
        <dbReference type="SMART" id="SM00478"/>
    </source>
</evidence>
<evidence type="ECO:0000256" key="3">
    <source>
        <dbReference type="ARBA" id="ARBA00012000"/>
    </source>
</evidence>
<name>A0A7C9NUL6_9BACT</name>
<accession>A0A7C9NUL6</accession>
<dbReference type="FunFam" id="1.10.340.30:FF:000004">
    <property type="entry name" value="DNA-3-methyladenine glycosylase II"/>
    <property type="match status" value="1"/>
</dbReference>